<dbReference type="AlphaFoldDB" id="A0A7I8JZX1"/>
<name>A0A7I8JZX1_SPIIN</name>
<keyword evidence="3" id="KW-1185">Reference proteome</keyword>
<sequence>MLLWVCGRGSTGVPDRGGGLWDDVGLSFRLPSGPWQRRRPRRGCQARWRRRGRRGSASA</sequence>
<dbReference type="Proteomes" id="UP000663760">
    <property type="component" value="Chromosome 1"/>
</dbReference>
<evidence type="ECO:0000313" key="3">
    <source>
        <dbReference type="Proteomes" id="UP000663760"/>
    </source>
</evidence>
<dbReference type="EMBL" id="LR746264">
    <property type="protein sequence ID" value="CAA7388995.1"/>
    <property type="molecule type" value="Genomic_DNA"/>
</dbReference>
<organism evidence="2 3">
    <name type="scientific">Spirodela intermedia</name>
    <name type="common">Intermediate duckweed</name>
    <dbReference type="NCBI Taxonomy" id="51605"/>
    <lineage>
        <taxon>Eukaryota</taxon>
        <taxon>Viridiplantae</taxon>
        <taxon>Streptophyta</taxon>
        <taxon>Embryophyta</taxon>
        <taxon>Tracheophyta</taxon>
        <taxon>Spermatophyta</taxon>
        <taxon>Magnoliopsida</taxon>
        <taxon>Liliopsida</taxon>
        <taxon>Araceae</taxon>
        <taxon>Lemnoideae</taxon>
        <taxon>Spirodela</taxon>
    </lineage>
</organism>
<proteinExistence type="predicted"/>
<evidence type="ECO:0000313" key="2">
    <source>
        <dbReference type="EMBL" id="CAA7388995.1"/>
    </source>
</evidence>
<feature type="region of interest" description="Disordered" evidence="1">
    <location>
        <begin position="32"/>
        <end position="59"/>
    </location>
</feature>
<protein>
    <submittedName>
        <fullName evidence="2">Uncharacterized protein</fullName>
    </submittedName>
</protein>
<feature type="compositionally biased region" description="Basic residues" evidence="1">
    <location>
        <begin position="36"/>
        <end position="59"/>
    </location>
</feature>
<gene>
    <name evidence="2" type="ORF">SI8410_01001124</name>
</gene>
<evidence type="ECO:0000256" key="1">
    <source>
        <dbReference type="SAM" id="MobiDB-lite"/>
    </source>
</evidence>
<reference evidence="2" key="1">
    <citation type="submission" date="2020-02" db="EMBL/GenBank/DDBJ databases">
        <authorList>
            <person name="Scholz U."/>
            <person name="Mascher M."/>
            <person name="Fiebig A."/>
        </authorList>
    </citation>
    <scope>NUCLEOTIDE SEQUENCE</scope>
</reference>
<accession>A0A7I8JZX1</accession>